<gene>
    <name evidence="1" type="ordered locus">Vdis_0123</name>
</gene>
<accession>E1QSE3</accession>
<reference evidence="1 2" key="1">
    <citation type="journal article" date="2010" name="Stand. Genomic Sci.">
        <title>Complete genome sequence of Vulcanisaeta distributa type strain (IC-017).</title>
        <authorList>
            <person name="Mavromatis K."/>
            <person name="Sikorski J."/>
            <person name="Pabst E."/>
            <person name="Teshima H."/>
            <person name="Lapidus A."/>
            <person name="Lucas S."/>
            <person name="Nolan M."/>
            <person name="Glavina Del Rio T."/>
            <person name="Cheng J.F."/>
            <person name="Bruce D."/>
            <person name="Goodwin L."/>
            <person name="Pitluck S."/>
            <person name="Liolios K."/>
            <person name="Ivanova N."/>
            <person name="Mikhailova N."/>
            <person name="Pati A."/>
            <person name="Chen A."/>
            <person name="Palaniappan K."/>
            <person name="Land M."/>
            <person name="Hauser L."/>
            <person name="Chang Y.J."/>
            <person name="Jeffries C.D."/>
            <person name="Rohde M."/>
            <person name="Spring S."/>
            <person name="Goker M."/>
            <person name="Wirth R."/>
            <person name="Woyke T."/>
            <person name="Bristow J."/>
            <person name="Eisen J.A."/>
            <person name="Markowitz V."/>
            <person name="Hugenholtz P."/>
            <person name="Klenk H.P."/>
            <person name="Kyrpides N.C."/>
        </authorList>
    </citation>
    <scope>NUCLEOTIDE SEQUENCE [LARGE SCALE GENOMIC DNA]</scope>
    <source>
        <strain evidence="2">DSM 14429 / JCM 11212 / NBRC 100878 / IC-017</strain>
    </source>
</reference>
<name>E1QSE3_VULDI</name>
<dbReference type="AlphaFoldDB" id="E1QSE3"/>
<protein>
    <submittedName>
        <fullName evidence="1">Uncharacterized protein</fullName>
    </submittedName>
</protein>
<dbReference type="KEGG" id="vdi:Vdis_0123"/>
<dbReference type="Proteomes" id="UP000006681">
    <property type="component" value="Chromosome"/>
</dbReference>
<dbReference type="EMBL" id="CP002100">
    <property type="protein sequence ID" value="ADN49536.1"/>
    <property type="molecule type" value="Genomic_DNA"/>
</dbReference>
<evidence type="ECO:0000313" key="2">
    <source>
        <dbReference type="Proteomes" id="UP000006681"/>
    </source>
</evidence>
<evidence type="ECO:0000313" key="1">
    <source>
        <dbReference type="EMBL" id="ADN49536.1"/>
    </source>
</evidence>
<organism evidence="1 2">
    <name type="scientific">Vulcanisaeta distributa (strain DSM 14429 / JCM 11212 / NBRC 100878 / IC-017)</name>
    <dbReference type="NCBI Taxonomy" id="572478"/>
    <lineage>
        <taxon>Archaea</taxon>
        <taxon>Thermoproteota</taxon>
        <taxon>Thermoprotei</taxon>
        <taxon>Thermoproteales</taxon>
        <taxon>Thermoproteaceae</taxon>
        <taxon>Vulcanisaeta</taxon>
    </lineage>
</organism>
<keyword evidence="2" id="KW-1185">Reference proteome</keyword>
<reference evidence="2" key="2">
    <citation type="journal article" date="2010" name="Stand. Genomic Sci.">
        <title>Complete genome sequence of Vulcanisaeta distributa type strain (IC-017T).</title>
        <authorList>
            <person name="Mavromatis K."/>
            <person name="Sikorski J."/>
            <person name="Pabst E."/>
            <person name="Teshima H."/>
            <person name="Lapidus A."/>
            <person name="Lucas S."/>
            <person name="Nolan M."/>
            <person name="Glavina Del Rio T."/>
            <person name="Cheng J."/>
            <person name="Bruce D."/>
            <person name="Goodwin L."/>
            <person name="Pitluck S."/>
            <person name="Liolios K."/>
            <person name="Ivanova N."/>
            <person name="Mikhailova N."/>
            <person name="Pati A."/>
            <person name="Chen A."/>
            <person name="Palaniappan K."/>
            <person name="Land M."/>
            <person name="Hauser L."/>
            <person name="Chang Y."/>
            <person name="Jeffries C."/>
            <person name="Rohde M."/>
            <person name="Spring S."/>
            <person name="Goker M."/>
            <person name="Wirth R."/>
            <person name="Woyke T."/>
            <person name="Bristow J."/>
            <person name="Eisen J."/>
            <person name="Markowitz V."/>
            <person name="Hugenholtz P."/>
            <person name="Klenk H."/>
            <person name="Kyrpides N."/>
        </authorList>
    </citation>
    <scope>NUCLEOTIDE SEQUENCE [LARGE SCALE GENOMIC DNA]</scope>
    <source>
        <strain evidence="2">DSM 14429 / JCM 11212 / NBRC 100878 / IC-017</strain>
    </source>
</reference>
<sequence>MCCLGEFVLSGDTGFWGVGIDNGEVILYLDESLAKRRVKVPSEVDGVKVRVIRARRPRAL</sequence>
<dbReference type="HOGENOM" id="CLU_2930412_0_0_2"/>
<proteinExistence type="predicted"/>